<feature type="transmembrane region" description="Helical" evidence="1">
    <location>
        <begin position="126"/>
        <end position="147"/>
    </location>
</feature>
<sequence>MSSNPMRSIPVLMHSTSHTRYRRFIQVKNTHAIYLRFLINHGIMLLCLGAGLSLLAELMTNQGAEKWAYIACLFIVVVALCEPIVLSIRSMWFKKNSKRFLKLFIFSSIAMLAASVALWGENSKSTSFSVILILAGVMGLFWGTWHIEMAHKLSSFSKTSTMFTVLGATTSVSGVILCVQADIHAITAVTAVACYSTWIGVEMLMMAPVLFWDWRCGATNLAGWERRS</sequence>
<proteinExistence type="predicted"/>
<comment type="caution">
    <text evidence="2">The sequence shown here is derived from an EMBL/GenBank/DDBJ whole genome shotgun (WGS) entry which is preliminary data.</text>
</comment>
<name>E6Q000_9ZZZZ</name>
<dbReference type="EMBL" id="CABN01000146">
    <property type="protein sequence ID" value="CBI00509.1"/>
    <property type="molecule type" value="Genomic_DNA"/>
</dbReference>
<organism evidence="2">
    <name type="scientific">mine drainage metagenome</name>
    <dbReference type="NCBI Taxonomy" id="410659"/>
    <lineage>
        <taxon>unclassified sequences</taxon>
        <taxon>metagenomes</taxon>
        <taxon>ecological metagenomes</taxon>
    </lineage>
</organism>
<feature type="transmembrane region" description="Helical" evidence="1">
    <location>
        <begin position="159"/>
        <end position="177"/>
    </location>
</feature>
<feature type="transmembrane region" description="Helical" evidence="1">
    <location>
        <begin position="183"/>
        <end position="205"/>
    </location>
</feature>
<dbReference type="AlphaFoldDB" id="E6Q000"/>
<keyword evidence="1" id="KW-0472">Membrane</keyword>
<evidence type="ECO:0000313" key="2">
    <source>
        <dbReference type="EMBL" id="CBI00509.1"/>
    </source>
</evidence>
<reference evidence="2" key="1">
    <citation type="submission" date="2009-10" db="EMBL/GenBank/DDBJ databases">
        <title>Diversity of trophic interactions inside an arsenic-rich microbial ecosystem.</title>
        <authorList>
            <person name="Bertin P.N."/>
            <person name="Heinrich-Salmeron A."/>
            <person name="Pelletier E."/>
            <person name="Goulhen-Chollet F."/>
            <person name="Arsene-Ploetze F."/>
            <person name="Gallien S."/>
            <person name="Calteau A."/>
            <person name="Vallenet D."/>
            <person name="Casiot C."/>
            <person name="Chane-Woon-Ming B."/>
            <person name="Giloteaux L."/>
            <person name="Barakat M."/>
            <person name="Bonnefoy V."/>
            <person name="Bruneel O."/>
            <person name="Chandler M."/>
            <person name="Cleiss J."/>
            <person name="Duran R."/>
            <person name="Elbaz-Poulichet F."/>
            <person name="Fonknechten N."/>
            <person name="Lauga B."/>
            <person name="Mornico D."/>
            <person name="Ortet P."/>
            <person name="Schaeffer C."/>
            <person name="Siguier P."/>
            <person name="Alexander Thil Smith A."/>
            <person name="Van Dorsselaer A."/>
            <person name="Weissenbach J."/>
            <person name="Medigue C."/>
            <person name="Le Paslier D."/>
        </authorList>
    </citation>
    <scope>NUCLEOTIDE SEQUENCE</scope>
</reference>
<feature type="transmembrane region" description="Helical" evidence="1">
    <location>
        <begin position="100"/>
        <end position="120"/>
    </location>
</feature>
<feature type="transmembrane region" description="Helical" evidence="1">
    <location>
        <begin position="67"/>
        <end position="88"/>
    </location>
</feature>
<keyword evidence="1" id="KW-0812">Transmembrane</keyword>
<evidence type="ECO:0000256" key="1">
    <source>
        <dbReference type="SAM" id="Phobius"/>
    </source>
</evidence>
<gene>
    <name evidence="2" type="ORF">CARN3_0048</name>
</gene>
<feature type="transmembrane region" description="Helical" evidence="1">
    <location>
        <begin position="33"/>
        <end position="55"/>
    </location>
</feature>
<keyword evidence="1" id="KW-1133">Transmembrane helix</keyword>
<protein>
    <submittedName>
        <fullName evidence="2">Uncharacterized protein</fullName>
    </submittedName>
</protein>
<accession>E6Q000</accession>